<feature type="non-terminal residue" evidence="1">
    <location>
        <position position="217"/>
    </location>
</feature>
<dbReference type="EMBL" id="BARW01036087">
    <property type="protein sequence ID" value="GAJ24512.1"/>
    <property type="molecule type" value="Genomic_DNA"/>
</dbReference>
<dbReference type="AlphaFoldDB" id="X1VTW8"/>
<comment type="caution">
    <text evidence="1">The sequence shown here is derived from an EMBL/GenBank/DDBJ whole genome shotgun (WGS) entry which is preliminary data.</text>
</comment>
<reference evidence="1" key="1">
    <citation type="journal article" date="2014" name="Front. Microbiol.">
        <title>High frequency of phylogenetically diverse reductive dehalogenase-homologous genes in deep subseafloor sedimentary metagenomes.</title>
        <authorList>
            <person name="Kawai M."/>
            <person name="Futagami T."/>
            <person name="Toyoda A."/>
            <person name="Takaki Y."/>
            <person name="Nishi S."/>
            <person name="Hori S."/>
            <person name="Arai W."/>
            <person name="Tsubouchi T."/>
            <person name="Morono Y."/>
            <person name="Uchiyama I."/>
            <person name="Ito T."/>
            <person name="Fujiyama A."/>
            <person name="Inagaki F."/>
            <person name="Takami H."/>
        </authorList>
    </citation>
    <scope>NUCLEOTIDE SEQUENCE</scope>
    <source>
        <strain evidence="1">Expedition CK06-06</strain>
    </source>
</reference>
<name>X1VTW8_9ZZZZ</name>
<organism evidence="1">
    <name type="scientific">marine sediment metagenome</name>
    <dbReference type="NCBI Taxonomy" id="412755"/>
    <lineage>
        <taxon>unclassified sequences</taxon>
        <taxon>metagenomes</taxon>
        <taxon>ecological metagenomes</taxon>
    </lineage>
</organism>
<evidence type="ECO:0000313" key="1">
    <source>
        <dbReference type="EMBL" id="GAJ24512.1"/>
    </source>
</evidence>
<accession>X1VTW8</accession>
<proteinExistence type="predicted"/>
<feature type="non-terminal residue" evidence="1">
    <location>
        <position position="1"/>
    </location>
</feature>
<protein>
    <submittedName>
        <fullName evidence="1">Uncharacterized protein</fullName>
    </submittedName>
</protein>
<sequence length="217" mass="24949">YEKAIPSLPKNFQTEQTSQWLKSPLDKLPRQQVQLTLQQFKPTLQLLEQAAKCKQCDWSYEYVDDETQSQNRRGYRTIVFLLALQVRFQIAQGQYDKALCTMQTGFAMAKHLSEGPTLVHGLIGVGTGVFICRQLEQFVQRPDAPNLYWALRDLPQPFIDLTQQSKLEDLDIRERAHLLMNRLDRHVAALQCVEAIRLYAGAHDGKFPNELSSITET</sequence>
<gene>
    <name evidence="1" type="ORF">S12H4_56118</name>
</gene>